<comment type="caution">
    <text evidence="1">The sequence shown here is derived from an EMBL/GenBank/DDBJ whole genome shotgun (WGS) entry which is preliminary data.</text>
</comment>
<evidence type="ECO:0000313" key="1">
    <source>
        <dbReference type="EMBL" id="KAK9424418.1"/>
    </source>
</evidence>
<evidence type="ECO:0000313" key="2">
    <source>
        <dbReference type="Proteomes" id="UP001408356"/>
    </source>
</evidence>
<dbReference type="EMBL" id="JARVKF010000038">
    <property type="protein sequence ID" value="KAK9424418.1"/>
    <property type="molecule type" value="Genomic_DNA"/>
</dbReference>
<proteinExistence type="predicted"/>
<accession>A0ABR2VBX6</accession>
<keyword evidence="2" id="KW-1185">Reference proteome</keyword>
<organism evidence="1 2">
    <name type="scientific">Seiridium unicorne</name>
    <dbReference type="NCBI Taxonomy" id="138068"/>
    <lineage>
        <taxon>Eukaryota</taxon>
        <taxon>Fungi</taxon>
        <taxon>Dikarya</taxon>
        <taxon>Ascomycota</taxon>
        <taxon>Pezizomycotina</taxon>
        <taxon>Sordariomycetes</taxon>
        <taxon>Xylariomycetidae</taxon>
        <taxon>Amphisphaeriales</taxon>
        <taxon>Sporocadaceae</taxon>
        <taxon>Seiridium</taxon>
    </lineage>
</organism>
<reference evidence="1 2" key="1">
    <citation type="journal article" date="2024" name="J. Plant Pathol.">
        <title>Sequence and assembly of the genome of Seiridium unicorne, isolate CBS 538.82, causal agent of cypress canker disease.</title>
        <authorList>
            <person name="Scali E."/>
            <person name="Rocca G.D."/>
            <person name="Danti R."/>
            <person name="Garbelotto M."/>
            <person name="Barberini S."/>
            <person name="Baroncelli R."/>
            <person name="Emiliani G."/>
        </authorList>
    </citation>
    <scope>NUCLEOTIDE SEQUENCE [LARGE SCALE GENOMIC DNA]</scope>
    <source>
        <strain evidence="1 2">BM-138-508</strain>
    </source>
</reference>
<name>A0ABR2VBX6_9PEZI</name>
<protein>
    <submittedName>
        <fullName evidence="1">Uncharacterized protein</fullName>
    </submittedName>
</protein>
<sequence>MSYNRKKKKKKKKKNLLAVGNLVLVEPSHADAQAVLDRLVCVQPSLGPFSMCCHDPRVAD</sequence>
<gene>
    <name evidence="1" type="ORF">SUNI508_13613</name>
</gene>
<dbReference type="Proteomes" id="UP001408356">
    <property type="component" value="Unassembled WGS sequence"/>
</dbReference>